<dbReference type="EMBL" id="SOCP01000008">
    <property type="protein sequence ID" value="TDV48946.1"/>
    <property type="molecule type" value="Genomic_DNA"/>
</dbReference>
<evidence type="ECO:0000313" key="3">
    <source>
        <dbReference type="Proteomes" id="UP000294927"/>
    </source>
</evidence>
<gene>
    <name evidence="2" type="ORF">CLV71_108307</name>
</gene>
<feature type="domain" description="S1 motif" evidence="1">
    <location>
        <begin position="20"/>
        <end position="81"/>
    </location>
</feature>
<evidence type="ECO:0000259" key="1">
    <source>
        <dbReference type="PROSITE" id="PS50126"/>
    </source>
</evidence>
<proteinExistence type="predicted"/>
<reference evidence="2 3" key="1">
    <citation type="submission" date="2019-03" db="EMBL/GenBank/DDBJ databases">
        <title>Genomic Encyclopedia of Archaeal and Bacterial Type Strains, Phase II (KMG-II): from individual species to whole genera.</title>
        <authorList>
            <person name="Goeker M."/>
        </authorList>
    </citation>
    <scope>NUCLEOTIDE SEQUENCE [LARGE SCALE GENOMIC DNA]</scope>
    <source>
        <strain evidence="2 3">DSM 45499</strain>
    </source>
</reference>
<dbReference type="SUPFAM" id="SSF50249">
    <property type="entry name" value="Nucleic acid-binding proteins"/>
    <property type="match status" value="1"/>
</dbReference>
<name>A0A4R7VHW1_9PSEU</name>
<evidence type="ECO:0000313" key="2">
    <source>
        <dbReference type="EMBL" id="TDV48946.1"/>
    </source>
</evidence>
<comment type="caution">
    <text evidence="2">The sequence shown here is derived from an EMBL/GenBank/DDBJ whole genome shotgun (WGS) entry which is preliminary data.</text>
</comment>
<dbReference type="Proteomes" id="UP000294927">
    <property type="component" value="Unassembled WGS sequence"/>
</dbReference>
<dbReference type="GO" id="GO:0003676">
    <property type="term" value="F:nucleic acid binding"/>
    <property type="evidence" value="ECO:0007669"/>
    <property type="project" value="InterPro"/>
</dbReference>
<dbReference type="OrthoDB" id="3696341at2"/>
<dbReference type="RefSeq" id="WP_133904962.1">
    <property type="nucleotide sequence ID" value="NZ_SOCP01000008.1"/>
</dbReference>
<organism evidence="2 3">
    <name type="scientific">Actinophytocola oryzae</name>
    <dbReference type="NCBI Taxonomy" id="502181"/>
    <lineage>
        <taxon>Bacteria</taxon>
        <taxon>Bacillati</taxon>
        <taxon>Actinomycetota</taxon>
        <taxon>Actinomycetes</taxon>
        <taxon>Pseudonocardiales</taxon>
        <taxon>Pseudonocardiaceae</taxon>
    </lineage>
</organism>
<dbReference type="Pfam" id="PF00575">
    <property type="entry name" value="S1"/>
    <property type="match status" value="1"/>
</dbReference>
<protein>
    <submittedName>
        <fullName evidence="2">S1 RNA binding family protein</fullName>
    </submittedName>
</protein>
<accession>A0A4R7VHW1</accession>
<dbReference type="Gene3D" id="2.40.50.140">
    <property type="entry name" value="Nucleic acid-binding proteins"/>
    <property type="match status" value="1"/>
</dbReference>
<dbReference type="SMART" id="SM00316">
    <property type="entry name" value="S1"/>
    <property type="match status" value="1"/>
</dbReference>
<dbReference type="InterPro" id="IPR003029">
    <property type="entry name" value="S1_domain"/>
</dbReference>
<dbReference type="AlphaFoldDB" id="A0A4R7VHW1"/>
<keyword evidence="3" id="KW-1185">Reference proteome</keyword>
<dbReference type="PROSITE" id="PS50126">
    <property type="entry name" value="S1"/>
    <property type="match status" value="1"/>
</dbReference>
<sequence length="81" mass="8635">MSQPLVSSDMWQAFVADIRERSFEATITQLVPFGALVTVGPGIPGLLPASAMLVEPEVGATIAVRVVQIDEQQRRVSLAAT</sequence>
<dbReference type="CDD" id="cd00164">
    <property type="entry name" value="S1_like"/>
    <property type="match status" value="1"/>
</dbReference>
<dbReference type="InterPro" id="IPR012340">
    <property type="entry name" value="NA-bd_OB-fold"/>
</dbReference>